<reference evidence="7 8" key="1">
    <citation type="submission" date="2023-07" db="EMBL/GenBank/DDBJ databases">
        <title>Functional and genomic diversity of the sorghum phyllosphere microbiome.</title>
        <authorList>
            <person name="Shade A."/>
        </authorList>
    </citation>
    <scope>NUCLEOTIDE SEQUENCE [LARGE SCALE GENOMIC DNA]</scope>
    <source>
        <strain evidence="7 8">SORGH_AS_1207</strain>
    </source>
</reference>
<dbReference type="Pfam" id="PF00496">
    <property type="entry name" value="SBP_bac_5"/>
    <property type="match status" value="1"/>
</dbReference>
<feature type="signal peptide" evidence="5">
    <location>
        <begin position="1"/>
        <end position="25"/>
    </location>
</feature>
<evidence type="ECO:0000313" key="7">
    <source>
        <dbReference type="EMBL" id="MDQ1123472.1"/>
    </source>
</evidence>
<evidence type="ECO:0000256" key="5">
    <source>
        <dbReference type="SAM" id="SignalP"/>
    </source>
</evidence>
<name>A0ABU0TUX9_MICTR</name>
<feature type="domain" description="Solute-binding protein family 5" evidence="6">
    <location>
        <begin position="75"/>
        <end position="455"/>
    </location>
</feature>
<dbReference type="Proteomes" id="UP001226691">
    <property type="component" value="Unassembled WGS sequence"/>
</dbReference>
<proteinExistence type="inferred from homology"/>
<dbReference type="SUPFAM" id="SSF53850">
    <property type="entry name" value="Periplasmic binding protein-like II"/>
    <property type="match status" value="1"/>
</dbReference>
<accession>A0ABU0TUX9</accession>
<dbReference type="CDD" id="cd00995">
    <property type="entry name" value="PBP2_NikA_DppA_OppA_like"/>
    <property type="match status" value="1"/>
</dbReference>
<dbReference type="PANTHER" id="PTHR30290:SF10">
    <property type="entry name" value="PERIPLASMIC OLIGOPEPTIDE-BINDING PROTEIN-RELATED"/>
    <property type="match status" value="1"/>
</dbReference>
<organism evidence="7 8">
    <name type="scientific">Microbacterium trichothecenolyticum</name>
    <name type="common">Aureobacterium trichothecenolyticum</name>
    <dbReference type="NCBI Taxonomy" id="69370"/>
    <lineage>
        <taxon>Bacteria</taxon>
        <taxon>Bacillati</taxon>
        <taxon>Actinomycetota</taxon>
        <taxon>Actinomycetes</taxon>
        <taxon>Micrococcales</taxon>
        <taxon>Microbacteriaceae</taxon>
        <taxon>Microbacterium</taxon>
    </lineage>
</organism>
<comment type="subcellular location">
    <subcellularLocation>
        <location evidence="1">Cell envelope</location>
    </subcellularLocation>
</comment>
<dbReference type="InterPro" id="IPR030678">
    <property type="entry name" value="Peptide/Ni-bd"/>
</dbReference>
<dbReference type="Gene3D" id="3.40.190.10">
    <property type="entry name" value="Periplasmic binding protein-like II"/>
    <property type="match status" value="1"/>
</dbReference>
<dbReference type="RefSeq" id="WP_307483068.1">
    <property type="nucleotide sequence ID" value="NZ_JAUTBF010000001.1"/>
</dbReference>
<keyword evidence="4 5" id="KW-0732">Signal</keyword>
<evidence type="ECO:0000259" key="6">
    <source>
        <dbReference type="Pfam" id="PF00496"/>
    </source>
</evidence>
<feature type="chain" id="PRO_5046903763" evidence="5">
    <location>
        <begin position="26"/>
        <end position="547"/>
    </location>
</feature>
<comment type="caution">
    <text evidence="7">The sequence shown here is derived from an EMBL/GenBank/DDBJ whole genome shotgun (WGS) entry which is preliminary data.</text>
</comment>
<keyword evidence="3" id="KW-0813">Transport</keyword>
<evidence type="ECO:0000256" key="4">
    <source>
        <dbReference type="ARBA" id="ARBA00022729"/>
    </source>
</evidence>
<keyword evidence="8" id="KW-1185">Reference proteome</keyword>
<gene>
    <name evidence="7" type="ORF">QE412_002045</name>
</gene>
<dbReference type="PIRSF" id="PIRSF002741">
    <property type="entry name" value="MppA"/>
    <property type="match status" value="1"/>
</dbReference>
<dbReference type="InterPro" id="IPR000914">
    <property type="entry name" value="SBP_5_dom"/>
</dbReference>
<dbReference type="PANTHER" id="PTHR30290">
    <property type="entry name" value="PERIPLASMIC BINDING COMPONENT OF ABC TRANSPORTER"/>
    <property type="match status" value="1"/>
</dbReference>
<evidence type="ECO:0000313" key="8">
    <source>
        <dbReference type="Proteomes" id="UP001226691"/>
    </source>
</evidence>
<protein>
    <submittedName>
        <fullName evidence="7">Peptide/nickel transport system substrate-binding protein</fullName>
    </submittedName>
</protein>
<dbReference type="Gene3D" id="3.10.105.10">
    <property type="entry name" value="Dipeptide-binding Protein, Domain 3"/>
    <property type="match status" value="1"/>
</dbReference>
<evidence type="ECO:0000256" key="1">
    <source>
        <dbReference type="ARBA" id="ARBA00004196"/>
    </source>
</evidence>
<dbReference type="InterPro" id="IPR039424">
    <property type="entry name" value="SBP_5"/>
</dbReference>
<dbReference type="EMBL" id="JAUTBF010000001">
    <property type="protein sequence ID" value="MDQ1123472.1"/>
    <property type="molecule type" value="Genomic_DNA"/>
</dbReference>
<comment type="similarity">
    <text evidence="2">Belongs to the bacterial solute-binding protein 5 family.</text>
</comment>
<dbReference type="PROSITE" id="PS51257">
    <property type="entry name" value="PROKAR_LIPOPROTEIN"/>
    <property type="match status" value="1"/>
</dbReference>
<sequence>MKMSRKISASCGVAALTLAMLTACAASSGGNTLRIGATATIDSLNPFVSSSDYSNVVYQYVYPHLTEYDTADMSLQPSFASSWTESDDKLTWTFTTIPDAKWSDGEALTAEDAAFTMSMVLEYQDSATGQLAGFLTHLASADAPSPDTLVLTYNEPASNVLAQMQQFPILPEHVWKSLATGDGAEIASFANGAPMVSGGPFLLNKYEKDQFALFDRNPNWWGQTKPQIDGFGFQFFANDDAMVTALKTGQVDMIGATTPATAVQSLKDAGMVVQTAPSVGFYDLIINTTAGKTRNRELLDPRVREALEYATDRASMVDTAWLGFATPGSTIVAPASGWHDDSISGLPFDLDKANAILDELGYAKGSDGIRNADGHRMAYDLIFPTEVNGAGDRMFQVMQTGFAKAGIEITMRKMDTDSATAAIRGADGSYADYDLAMWLWAPPVDPNFVLSVLTCDQRGNNSDSGYCNADYDALFAQQAAAPDRAARQEIIDRMQQVAFDERPYIVLLYQDVIEAHSPQWTGFTMSPLVGSVNNLSMKTLLSVHRAS</sequence>
<evidence type="ECO:0000256" key="3">
    <source>
        <dbReference type="ARBA" id="ARBA00022448"/>
    </source>
</evidence>
<evidence type="ECO:0000256" key="2">
    <source>
        <dbReference type="ARBA" id="ARBA00005695"/>
    </source>
</evidence>